<dbReference type="AlphaFoldDB" id="Q5JG98"/>
<dbReference type="PATRIC" id="fig|69014.16.peg.458"/>
<evidence type="ECO:0000313" key="2">
    <source>
        <dbReference type="Proteomes" id="UP000000536"/>
    </source>
</evidence>
<gene>
    <name evidence="1" type="ordered locus">TK0466</name>
</gene>
<dbReference type="PANTHER" id="PTHR38075:SF1">
    <property type="entry name" value="DUF4139 DOMAIN-CONTAINING PROTEIN"/>
    <property type="match status" value="1"/>
</dbReference>
<sequence length="440" mass="48959">MKTIPIEVKIMEKKWVLAAGAVVILLLAVFSFQGERAVEGTTAVALYNSVGIGVVEKTLTLELNEGLNNVPLKELEGLNVAEVTIMPPEGVEVLGIFSRGTNEDAYSANVGMDVEVKLDTGETIQGKFYGLKDGKLVVEGEDYYLIDPAKVVYFKASTLDESSVYAVLRAEKKGEYNVTLIYRVEGMNWKSRYKLYIGERAKLQGYVVITNPTAVGLESADVLLVAGDVQLYQTLPGPRVVYSLDEKASQATVGEPQKLEAFYVYALGTANINPSSTMVYPYVSMEVPFQREYLYESWVADGERPVYESISFKTDKVLPAGIVEVYRESEGRALLIGEMSIEHTPRDDVVRIGIGRDYDLKGRTTVLDVQRSDDRTYYKIKIEVENFGNDTKTVIIRHHKSGNLLSSSVEPIDETASYVEFSLTVNPGEKKEVVFEYSYK</sequence>
<proteinExistence type="predicted"/>
<keyword evidence="2" id="KW-1185">Reference proteome</keyword>
<dbReference type="STRING" id="69014.TK0466"/>
<dbReference type="eggNOG" id="arCOG03524">
    <property type="taxonomic scope" value="Archaea"/>
</dbReference>
<dbReference type="PANTHER" id="PTHR38075">
    <property type="entry name" value="DUF4139 DOMAIN-CONTAINING PROTEIN"/>
    <property type="match status" value="1"/>
</dbReference>
<name>Q5JG98_THEKO</name>
<dbReference type="HOGENOM" id="CLU_616272_0_0_2"/>
<dbReference type="EnsemblBacteria" id="BAD84655">
    <property type="protein sequence ID" value="BAD84655"/>
    <property type="gene ID" value="TK0466"/>
</dbReference>
<dbReference type="PhylomeDB" id="Q5JG98"/>
<evidence type="ECO:0008006" key="3">
    <source>
        <dbReference type="Google" id="ProtNLM"/>
    </source>
</evidence>
<evidence type="ECO:0000313" key="1">
    <source>
        <dbReference type="EMBL" id="BAD84655.1"/>
    </source>
</evidence>
<protein>
    <recommendedName>
        <fullName evidence="3">DUF4139 domain-containing protein</fullName>
    </recommendedName>
</protein>
<dbReference type="EMBL" id="AP006878">
    <property type="protein sequence ID" value="BAD84655.1"/>
    <property type="molecule type" value="Genomic_DNA"/>
</dbReference>
<dbReference type="InParanoid" id="Q5JG98"/>
<accession>Q5JG98</accession>
<dbReference type="KEGG" id="tko:TK0466"/>
<organism evidence="1 2">
    <name type="scientific">Thermococcus kodakarensis (strain ATCC BAA-918 / JCM 12380 / KOD1)</name>
    <name type="common">Pyrococcus kodakaraensis (strain KOD1)</name>
    <dbReference type="NCBI Taxonomy" id="69014"/>
    <lineage>
        <taxon>Archaea</taxon>
        <taxon>Methanobacteriati</taxon>
        <taxon>Methanobacteriota</taxon>
        <taxon>Thermococci</taxon>
        <taxon>Thermococcales</taxon>
        <taxon>Thermococcaceae</taxon>
        <taxon>Thermococcus</taxon>
    </lineage>
</organism>
<dbReference type="Proteomes" id="UP000000536">
    <property type="component" value="Chromosome"/>
</dbReference>
<reference evidence="1 2" key="1">
    <citation type="journal article" date="2005" name="Genome Res.">
        <title>Complete genome sequence of the hyperthermophilic archaeon Thermococcus kodakaraensis KOD1 and comparison with Pyrococcus genomes.</title>
        <authorList>
            <person name="Fukui T."/>
            <person name="Atomi H."/>
            <person name="Kanai T."/>
            <person name="Matsumi R."/>
            <person name="Fujiwara S."/>
            <person name="Imanaka T."/>
        </authorList>
    </citation>
    <scope>NUCLEOTIDE SEQUENCE [LARGE SCALE GENOMIC DNA]</scope>
    <source>
        <strain evidence="2">ATCC BAA-918 / JCM 12380 / KOD1</strain>
    </source>
</reference>